<name>Q0YRP9_9CHLB</name>
<keyword evidence="7" id="KW-0223">Dioxygenase</keyword>
<evidence type="ECO:0000256" key="4">
    <source>
        <dbReference type="ARBA" id="ARBA00022833"/>
    </source>
</evidence>
<comment type="cofactor">
    <cofactor evidence="1">
        <name>Zn(2+)</name>
        <dbReference type="ChEBI" id="CHEBI:29105"/>
    </cofactor>
</comment>
<dbReference type="Pfam" id="PF02900">
    <property type="entry name" value="LigB"/>
    <property type="match status" value="1"/>
</dbReference>
<accession>Q0YRP9</accession>
<organism evidence="7 8">
    <name type="scientific">Chlorobium ferrooxidans DSM 13031</name>
    <dbReference type="NCBI Taxonomy" id="377431"/>
    <lineage>
        <taxon>Bacteria</taxon>
        <taxon>Pseudomonadati</taxon>
        <taxon>Chlorobiota</taxon>
        <taxon>Chlorobiia</taxon>
        <taxon>Chlorobiales</taxon>
        <taxon>Chlorobiaceae</taxon>
        <taxon>Chlorobium/Pelodictyon group</taxon>
        <taxon>Chlorobium</taxon>
    </lineage>
</organism>
<evidence type="ECO:0000256" key="1">
    <source>
        <dbReference type="ARBA" id="ARBA00001947"/>
    </source>
</evidence>
<evidence type="ECO:0000256" key="2">
    <source>
        <dbReference type="ARBA" id="ARBA00007581"/>
    </source>
</evidence>
<dbReference type="PANTHER" id="PTHR30096">
    <property type="entry name" value="4,5-DOPA DIOXYGENASE EXTRADIOL-LIKE PROTEIN"/>
    <property type="match status" value="1"/>
</dbReference>
<dbReference type="Proteomes" id="UP000004162">
    <property type="component" value="Unassembled WGS sequence"/>
</dbReference>
<sequence length="260" mass="28813">MSMVMPAVFFGHGSPMNAMQSNRYSESWRRYGQTIPRPGAILAISAHWYLPESAVTASPHPETMHDFGGFPAELYSVTYPAPGSPGLARRVQQFLLPVAVRLDEQRGLDHGTWSLLAHIFPDGDIPVVQLSIDASMNPEFHFETGRRLQPLREEGVLILCSGNIVHNLAAYAWGDESVPPCEWALRFEHEARKLIIEGRGRELVDYRKMGEDARLSVPTPEHFLPLLYLLGLQREDEPPGFPVEGIEGGSLSMLSVSVGG</sequence>
<dbReference type="GO" id="GO:0008270">
    <property type="term" value="F:zinc ion binding"/>
    <property type="evidence" value="ECO:0007669"/>
    <property type="project" value="InterPro"/>
</dbReference>
<dbReference type="CDD" id="cd07363">
    <property type="entry name" value="45_DOPA_Dioxygenase"/>
    <property type="match status" value="1"/>
</dbReference>
<dbReference type="NCBIfam" id="NF007914">
    <property type="entry name" value="PRK10628.1"/>
    <property type="match status" value="1"/>
</dbReference>
<evidence type="ECO:0000256" key="3">
    <source>
        <dbReference type="ARBA" id="ARBA00022723"/>
    </source>
</evidence>
<feature type="domain" description="Extradiol ring-cleavage dioxygenase class III enzyme subunit B" evidence="6">
    <location>
        <begin position="27"/>
        <end position="236"/>
    </location>
</feature>
<comment type="caution">
    <text evidence="7">The sequence shown here is derived from an EMBL/GenBank/DDBJ whole genome shotgun (WGS) entry which is preliminary data.</text>
</comment>
<keyword evidence="5" id="KW-0560">Oxidoreductase</keyword>
<dbReference type="GO" id="GO:0016702">
    <property type="term" value="F:oxidoreductase activity, acting on single donors with incorporation of molecular oxygen, incorporation of two atoms of oxygen"/>
    <property type="evidence" value="ECO:0007669"/>
    <property type="project" value="UniProtKB-ARBA"/>
</dbReference>
<dbReference type="PANTHER" id="PTHR30096:SF0">
    <property type="entry name" value="4,5-DOPA DIOXYGENASE EXTRADIOL-LIKE PROTEIN"/>
    <property type="match status" value="1"/>
</dbReference>
<dbReference type="InterPro" id="IPR004183">
    <property type="entry name" value="Xdiol_dOase_suB"/>
</dbReference>
<evidence type="ECO:0000313" key="8">
    <source>
        <dbReference type="Proteomes" id="UP000004162"/>
    </source>
</evidence>
<keyword evidence="4" id="KW-0862">Zinc</keyword>
<dbReference type="OrthoDB" id="9790889at2"/>
<dbReference type="PIRSF" id="PIRSF006157">
    <property type="entry name" value="Doxgns_DODA"/>
    <property type="match status" value="1"/>
</dbReference>
<dbReference type="SUPFAM" id="SSF53213">
    <property type="entry name" value="LigB-like"/>
    <property type="match status" value="1"/>
</dbReference>
<reference evidence="7 8" key="1">
    <citation type="submission" date="2006-07" db="EMBL/GenBank/DDBJ databases">
        <title>Annotation of the draft genome assembly of Chlorobium ferroxidans DSM 13031.</title>
        <authorList>
            <consortium name="US DOE Joint Genome Institute (JGI-ORNL)"/>
            <person name="Larimer F."/>
            <person name="Land M."/>
            <person name="Hauser L."/>
        </authorList>
    </citation>
    <scope>NUCLEOTIDE SEQUENCE [LARGE SCALE GENOMIC DNA]</scope>
    <source>
        <strain evidence="7 8">DSM 13031</strain>
    </source>
</reference>
<evidence type="ECO:0000313" key="7">
    <source>
        <dbReference type="EMBL" id="EAT58964.1"/>
    </source>
</evidence>
<protein>
    <submittedName>
        <fullName evidence="7">Extradiol ring-cleavage dioxygenase, class III enzyme, subunit B</fullName>
    </submittedName>
</protein>
<dbReference type="AlphaFoldDB" id="Q0YRP9"/>
<evidence type="ECO:0000256" key="5">
    <source>
        <dbReference type="ARBA" id="ARBA00023002"/>
    </source>
</evidence>
<dbReference type="EMBL" id="AASE01000009">
    <property type="protein sequence ID" value="EAT58964.1"/>
    <property type="molecule type" value="Genomic_DNA"/>
</dbReference>
<evidence type="ECO:0000259" key="6">
    <source>
        <dbReference type="Pfam" id="PF02900"/>
    </source>
</evidence>
<dbReference type="Gene3D" id="3.40.830.10">
    <property type="entry name" value="LigB-like"/>
    <property type="match status" value="1"/>
</dbReference>
<dbReference type="InterPro" id="IPR014436">
    <property type="entry name" value="Extradiol_dOase_DODA"/>
</dbReference>
<keyword evidence="3" id="KW-0479">Metal-binding</keyword>
<keyword evidence="8" id="KW-1185">Reference proteome</keyword>
<dbReference type="GO" id="GO:0008198">
    <property type="term" value="F:ferrous iron binding"/>
    <property type="evidence" value="ECO:0007669"/>
    <property type="project" value="InterPro"/>
</dbReference>
<dbReference type="RefSeq" id="WP_006366366.1">
    <property type="nucleotide sequence ID" value="NZ_AASE01000009.1"/>
</dbReference>
<reference evidence="7 8" key="2">
    <citation type="submission" date="2006-07" db="EMBL/GenBank/DDBJ databases">
        <title>Sequencing of the draft genome and assembly of Chlorobium ferroxidans DSM 13031.</title>
        <authorList>
            <consortium name="US DOE Joint Genome Institute (JGI-PGF)"/>
            <person name="Copeland A."/>
            <person name="Lucas S."/>
            <person name="Lapidus A."/>
            <person name="Barry K."/>
            <person name="Glavina del Rio T."/>
            <person name="Dalin E."/>
            <person name="Tice H."/>
            <person name="Bruce D."/>
            <person name="Pitluck S."/>
            <person name="Richardson P."/>
        </authorList>
    </citation>
    <scope>NUCLEOTIDE SEQUENCE [LARGE SCALE GENOMIC DNA]</scope>
    <source>
        <strain evidence="7 8">DSM 13031</strain>
    </source>
</reference>
<gene>
    <name evidence="7" type="ORF">CferDRAFT_0938</name>
</gene>
<proteinExistence type="inferred from homology"/>
<comment type="similarity">
    <text evidence="2">Belongs to the DODA-type extradiol aromatic ring-opening dioxygenase family.</text>
</comment>